<gene>
    <name evidence="2" type="primary">RvY_12010-1</name>
    <name evidence="2" type="synonym">RvY_12010.1</name>
    <name evidence="2" type="ORF">RvY_12010</name>
</gene>
<dbReference type="SUPFAM" id="SSF54529">
    <property type="entry name" value="Mitochondrial glycoprotein MAM33-like"/>
    <property type="match status" value="1"/>
</dbReference>
<reference evidence="2 3" key="1">
    <citation type="journal article" date="2016" name="Nat. Commun.">
        <title>Extremotolerant tardigrade genome and improved radiotolerance of human cultured cells by tardigrade-unique protein.</title>
        <authorList>
            <person name="Hashimoto T."/>
            <person name="Horikawa D.D."/>
            <person name="Saito Y."/>
            <person name="Kuwahara H."/>
            <person name="Kozuka-Hata H."/>
            <person name="Shin-I T."/>
            <person name="Minakuchi Y."/>
            <person name="Ohishi K."/>
            <person name="Motoyama A."/>
            <person name="Aizu T."/>
            <person name="Enomoto A."/>
            <person name="Kondo K."/>
            <person name="Tanaka S."/>
            <person name="Hara Y."/>
            <person name="Koshikawa S."/>
            <person name="Sagara H."/>
            <person name="Miura T."/>
            <person name="Yokobori S."/>
            <person name="Miyagawa K."/>
            <person name="Suzuki Y."/>
            <person name="Kubo T."/>
            <person name="Oyama M."/>
            <person name="Kohara Y."/>
            <person name="Fujiyama A."/>
            <person name="Arakawa K."/>
            <person name="Katayama T."/>
            <person name="Toyoda A."/>
            <person name="Kunieda T."/>
        </authorList>
    </citation>
    <scope>NUCLEOTIDE SEQUENCE [LARGE SCALE GENOMIC DNA]</scope>
    <source>
        <strain evidence="2 3">YOKOZUNA-1</strain>
    </source>
</reference>
<dbReference type="Pfam" id="PF02330">
    <property type="entry name" value="MAM33"/>
    <property type="match status" value="1"/>
</dbReference>
<dbReference type="OrthoDB" id="278212at2759"/>
<dbReference type="EMBL" id="BDGG01000007">
    <property type="protein sequence ID" value="GAV01273.1"/>
    <property type="molecule type" value="Genomic_DNA"/>
</dbReference>
<dbReference type="STRING" id="947166.A0A1D1VMB3"/>
<name>A0A1D1VMB3_RAMVA</name>
<dbReference type="Gene3D" id="3.10.280.10">
    <property type="entry name" value="Mitochondrial glycoprotein"/>
    <property type="match status" value="1"/>
</dbReference>
<dbReference type="PANTHER" id="PTHR10826">
    <property type="entry name" value="COMPLEMENT COMPONENT 1"/>
    <property type="match status" value="1"/>
</dbReference>
<evidence type="ECO:0008006" key="4">
    <source>
        <dbReference type="Google" id="ProtNLM"/>
    </source>
</evidence>
<dbReference type="PANTHER" id="PTHR10826:SF1">
    <property type="entry name" value="COMPLEMENT COMPONENT 1 Q SUBCOMPONENT-BINDING PROTEIN, MITOCHONDRIAL"/>
    <property type="match status" value="1"/>
</dbReference>
<accession>A0A1D1VMB3</accession>
<dbReference type="Proteomes" id="UP000186922">
    <property type="component" value="Unassembled WGS sequence"/>
</dbReference>
<keyword evidence="3" id="KW-1185">Reference proteome</keyword>
<organism evidence="2 3">
    <name type="scientific">Ramazzottius varieornatus</name>
    <name type="common">Water bear</name>
    <name type="synonym">Tardigrade</name>
    <dbReference type="NCBI Taxonomy" id="947166"/>
    <lineage>
        <taxon>Eukaryota</taxon>
        <taxon>Metazoa</taxon>
        <taxon>Ecdysozoa</taxon>
        <taxon>Tardigrada</taxon>
        <taxon>Eutardigrada</taxon>
        <taxon>Parachela</taxon>
        <taxon>Hypsibioidea</taxon>
        <taxon>Ramazzottiidae</taxon>
        <taxon>Ramazzottius</taxon>
    </lineage>
</organism>
<dbReference type="GO" id="GO:0042256">
    <property type="term" value="P:cytosolic ribosome assembly"/>
    <property type="evidence" value="ECO:0007669"/>
    <property type="project" value="TreeGrafter"/>
</dbReference>
<dbReference type="GO" id="GO:0005759">
    <property type="term" value="C:mitochondrial matrix"/>
    <property type="evidence" value="ECO:0007669"/>
    <property type="project" value="InterPro"/>
</dbReference>
<sequence length="285" mass="31806">MASFVSARMALRGASFVARTFIARPEGGLLKSVGGFAGRSHFSGVSCLFGRYAGSLLKEITSKSTCFATQRRMVQTKSDTEMSDFLKEEIQAEKESLKATGKAVLVKGFDVETNEAEVILRRNFENEKIKILVNVNHAVDAEAEADPEAPPGPEGGPQGMTKMVCKPNFSVEVQKGDYRLTFNCAIARGDDMEEEMMQGQEGEQYQDLFNIEEFAIHKGDTMKDSVYVMSGEVMDGSFYDNLMNMLDERGINSEFVQQLTDFCTLYEQKLYVNLLEHLQDIVKSK</sequence>
<comment type="caution">
    <text evidence="2">The sequence shown here is derived from an EMBL/GenBank/DDBJ whole genome shotgun (WGS) entry which is preliminary data.</text>
</comment>
<dbReference type="InterPro" id="IPR036561">
    <property type="entry name" value="MAM33_sf"/>
</dbReference>
<proteinExistence type="inferred from homology"/>
<dbReference type="AlphaFoldDB" id="A0A1D1VMB3"/>
<evidence type="ECO:0000313" key="2">
    <source>
        <dbReference type="EMBL" id="GAV01273.1"/>
    </source>
</evidence>
<evidence type="ECO:0000256" key="1">
    <source>
        <dbReference type="ARBA" id="ARBA00005457"/>
    </source>
</evidence>
<evidence type="ECO:0000313" key="3">
    <source>
        <dbReference type="Proteomes" id="UP000186922"/>
    </source>
</evidence>
<dbReference type="InterPro" id="IPR003428">
    <property type="entry name" value="MAM33"/>
</dbReference>
<comment type="similarity">
    <text evidence="1">Belongs to the MAM33 family.</text>
</comment>
<protein>
    <recommendedName>
        <fullName evidence="4">Complement component 1 Q subcomponent-binding protein, mitochondrial</fullName>
    </recommendedName>
</protein>